<dbReference type="CDD" id="cd03875">
    <property type="entry name" value="M28_Fxna_like"/>
    <property type="match status" value="1"/>
</dbReference>
<feature type="domain" description="Vacuolar membrane protease C-terminal" evidence="19">
    <location>
        <begin position="831"/>
        <end position="1042"/>
    </location>
</feature>
<evidence type="ECO:0000256" key="3">
    <source>
        <dbReference type="ARBA" id="ARBA00004128"/>
    </source>
</evidence>
<evidence type="ECO:0000256" key="7">
    <source>
        <dbReference type="ARBA" id="ARBA00022692"/>
    </source>
</evidence>
<feature type="transmembrane region" description="Helical" evidence="17">
    <location>
        <begin position="535"/>
        <end position="556"/>
    </location>
</feature>
<evidence type="ECO:0000256" key="17">
    <source>
        <dbReference type="SAM" id="Phobius"/>
    </source>
</evidence>
<proteinExistence type="inferred from homology"/>
<keyword evidence="10 15" id="KW-0862">Zinc</keyword>
<evidence type="ECO:0000259" key="20">
    <source>
        <dbReference type="Pfam" id="PF22251"/>
    </source>
</evidence>
<name>A0A1B8GV62_9PEZI</name>
<dbReference type="Pfam" id="PF22251">
    <property type="entry name" value="PFF1_TM"/>
    <property type="match status" value="1"/>
</dbReference>
<dbReference type="SUPFAM" id="SSF53187">
    <property type="entry name" value="Zn-dependent exopeptidases"/>
    <property type="match status" value="1"/>
</dbReference>
<evidence type="ECO:0000256" key="4">
    <source>
        <dbReference type="ARBA" id="ARBA00010918"/>
    </source>
</evidence>
<keyword evidence="12" id="KW-0482">Metalloprotease</keyword>
<dbReference type="GO" id="GO:0006508">
    <property type="term" value="P:proteolysis"/>
    <property type="evidence" value="ECO:0007669"/>
    <property type="project" value="UniProtKB-KW"/>
</dbReference>
<feature type="region of interest" description="Disordered" evidence="16">
    <location>
        <begin position="709"/>
        <end position="728"/>
    </location>
</feature>
<keyword evidence="8 15" id="KW-0479">Metal-binding</keyword>
<evidence type="ECO:0000256" key="14">
    <source>
        <dbReference type="ARBA" id="ARBA00023180"/>
    </source>
</evidence>
<comment type="function">
    <text evidence="2">May be involved in vacuolar sorting and osmoregulation.</text>
</comment>
<evidence type="ECO:0000256" key="5">
    <source>
        <dbReference type="ARBA" id="ARBA00022554"/>
    </source>
</evidence>
<dbReference type="EMBL" id="KV460211">
    <property type="protein sequence ID" value="OBT99713.1"/>
    <property type="molecule type" value="Genomic_DNA"/>
</dbReference>
<gene>
    <name evidence="21" type="ORF">VE01_02186</name>
</gene>
<feature type="region of interest" description="Disordered" evidence="16">
    <location>
        <begin position="654"/>
        <end position="690"/>
    </location>
</feature>
<keyword evidence="5" id="KW-0926">Vacuole</keyword>
<dbReference type="Pfam" id="PF04389">
    <property type="entry name" value="Peptidase_M28"/>
    <property type="match status" value="1"/>
</dbReference>
<feature type="transmembrane region" description="Helical" evidence="17">
    <location>
        <begin position="805"/>
        <end position="824"/>
    </location>
</feature>
<feature type="transmembrane region" description="Helical" evidence="17">
    <location>
        <begin position="599"/>
        <end position="620"/>
    </location>
</feature>
<feature type="compositionally biased region" description="Acidic residues" evidence="16">
    <location>
        <begin position="666"/>
        <end position="675"/>
    </location>
</feature>
<keyword evidence="6 15" id="KW-0645">Protease</keyword>
<feature type="transmembrane region" description="Helical" evidence="17">
    <location>
        <begin position="504"/>
        <end position="523"/>
    </location>
</feature>
<feature type="transmembrane region" description="Helical" evidence="17">
    <location>
        <begin position="447"/>
        <end position="470"/>
    </location>
</feature>
<evidence type="ECO:0000256" key="8">
    <source>
        <dbReference type="ARBA" id="ARBA00022723"/>
    </source>
</evidence>
<dbReference type="InterPro" id="IPR053975">
    <property type="entry name" value="PFF1_C"/>
</dbReference>
<evidence type="ECO:0000313" key="22">
    <source>
        <dbReference type="Proteomes" id="UP000091956"/>
    </source>
</evidence>
<feature type="domain" description="Vacuolar membrane protease transmembrane" evidence="20">
    <location>
        <begin position="502"/>
        <end position="802"/>
    </location>
</feature>
<dbReference type="Pfam" id="PF22250">
    <property type="entry name" value="PFF1_C"/>
    <property type="match status" value="1"/>
</dbReference>
<sequence>MAHILRQLSSSPMSVMLITAIIYLSIAIPLLVIHEVVPPAPSDDALPSGLNISEAWLDLAELTKAYHPYASRRNDEVHDWLLRRVEGILGSNGVSWSSENGHIPISPQDIGQVDGGEQEAGKVGEAPFPGFIGVETNGEIKEEDELRKRDASPLVTIFNDLQSNVTCSGLGAIGADGKGRLPGQTVYFEGTNIIVYIRGTEDEEGEWWKSSLHVRNTHGQGGILINAHYDSVSTGFGATDDGVGVVTVLQLIRYFTSTGRQPKKGIVALLNNGEEDFLNGARAYTQHPMSLFTHTFLNLEGAGAGGRAVLFRSTDTEVTRAYAKSSHPFGSVVGGDGFKQGMIRSQTDYVVFEDILGLRGLDVSFWTPRARYHTNQDNARHTSRDSIWHMLSTSVSTVEALSSDTSGTFNGPRGDNAWGKVKNGKGSDGVWFDLFGKGFAVFGLRTLFAWSLTFLIACPLAIMLIIYLLIKEDKFYLFSSSVPSRGGSGEADVPLNGWRGAFRWPLTFIPATALTVGSGMLIVKVNPLIIYSSQYSVWTMALTLNFCVFWFIMRGADFVRPSALHRTYAYFWMFILGWIILVAVTVLEDRFKIASGYYFVFYEIAIFFALAISLLELFALPTKTQFAANVHAQDEAVESISALPDFDALIAPTGDENAGPESAEAPADEAEEQEPTESTPLFGGDGTRRSRTTTFANYARRSFRRVRAHDGSSDSITGESEPYGHEQSWSGKLPRWTWTIQLLLLAPLTLILLGQIGLLVVTATGQTGPDGSALLVPYILLTTFSTLVLLPLTPTLHRFTHHLPTFLFLLFTGTLIYNLTAFPFSSENRYKAYFQQTIDLDTGTNLVTISGLETFVRKLITDIPSASGQHIECTTRPLRAGVKFCSYTGIPPKVVPGVEGVPPEKSYKDWLSYTATRERGTNRATFRVSGANTRACAIRFARPVKAVKVTGAGTDARFDAVPQEVGSGEVKLWKREWEGEWEVEVEWGASEGRRVGEEGMEGRVVCLWADFNTPGVIPALDEVVAFVPGWVGVSKMSDGLVEGSKAFNV</sequence>
<dbReference type="GeneID" id="28835572"/>
<dbReference type="InterPro" id="IPR053976">
    <property type="entry name" value="PFF1_TM"/>
</dbReference>
<keyword evidence="9 15" id="KW-0378">Hydrolase</keyword>
<dbReference type="InterPro" id="IPR048024">
    <property type="entry name" value="Fxna-like_M28_dom"/>
</dbReference>
<evidence type="ECO:0000256" key="12">
    <source>
        <dbReference type="ARBA" id="ARBA00023049"/>
    </source>
</evidence>
<evidence type="ECO:0000256" key="15">
    <source>
        <dbReference type="RuleBase" id="RU361240"/>
    </source>
</evidence>
<evidence type="ECO:0000256" key="1">
    <source>
        <dbReference type="ARBA" id="ARBA00001947"/>
    </source>
</evidence>
<dbReference type="Gene3D" id="3.40.630.10">
    <property type="entry name" value="Zn peptidases"/>
    <property type="match status" value="1"/>
</dbReference>
<dbReference type="InterPro" id="IPR045175">
    <property type="entry name" value="M28_fam"/>
</dbReference>
<evidence type="ECO:0000259" key="19">
    <source>
        <dbReference type="Pfam" id="PF22250"/>
    </source>
</evidence>
<comment type="subcellular location">
    <subcellularLocation>
        <location evidence="3">Vacuole membrane</location>
        <topology evidence="3">Multi-pass membrane protein</topology>
    </subcellularLocation>
</comment>
<dbReference type="PANTHER" id="PTHR12147:SF58">
    <property type="entry name" value="VACUOLAR MEMBRANE PROTEASE"/>
    <property type="match status" value="1"/>
</dbReference>
<feature type="transmembrane region" description="Helical" evidence="17">
    <location>
        <begin position="742"/>
        <end position="763"/>
    </location>
</feature>
<keyword evidence="14" id="KW-0325">Glycoprotein</keyword>
<dbReference type="Proteomes" id="UP000091956">
    <property type="component" value="Unassembled WGS sequence"/>
</dbReference>
<accession>A0A1B8GV62</accession>
<dbReference type="GO" id="GO:0008235">
    <property type="term" value="F:metalloexopeptidase activity"/>
    <property type="evidence" value="ECO:0007669"/>
    <property type="project" value="InterPro"/>
</dbReference>
<feature type="transmembrane region" description="Helical" evidence="17">
    <location>
        <begin position="12"/>
        <end position="33"/>
    </location>
</feature>
<reference evidence="21 22" key="1">
    <citation type="submission" date="2016-03" db="EMBL/GenBank/DDBJ databases">
        <title>Comparative genomics of Pseudogymnoascus destructans, the fungus causing white-nose syndrome of bats.</title>
        <authorList>
            <person name="Palmer J.M."/>
            <person name="Drees K.P."/>
            <person name="Foster J.T."/>
            <person name="Lindner D.L."/>
        </authorList>
    </citation>
    <scope>NUCLEOTIDE SEQUENCE [LARGE SCALE GENOMIC DNA]</scope>
    <source>
        <strain evidence="21 22">UAMH 10579</strain>
    </source>
</reference>
<feature type="transmembrane region" description="Helical" evidence="17">
    <location>
        <begin position="568"/>
        <end position="587"/>
    </location>
</feature>
<comment type="similarity">
    <text evidence="4 15">Belongs to the peptidase M28 family.</text>
</comment>
<evidence type="ECO:0000256" key="16">
    <source>
        <dbReference type="SAM" id="MobiDB-lite"/>
    </source>
</evidence>
<dbReference type="RefSeq" id="XP_018133446.1">
    <property type="nucleotide sequence ID" value="XM_018271697.2"/>
</dbReference>
<dbReference type="PANTHER" id="PTHR12147">
    <property type="entry name" value="METALLOPEPTIDASE M28 FAMILY MEMBER"/>
    <property type="match status" value="1"/>
</dbReference>
<dbReference type="OrthoDB" id="76293at2759"/>
<evidence type="ECO:0000256" key="13">
    <source>
        <dbReference type="ARBA" id="ARBA00023136"/>
    </source>
</evidence>
<evidence type="ECO:0000256" key="2">
    <source>
        <dbReference type="ARBA" id="ARBA00003273"/>
    </source>
</evidence>
<feature type="transmembrane region" description="Helical" evidence="17">
    <location>
        <begin position="775"/>
        <end position="793"/>
    </location>
</feature>
<dbReference type="STRING" id="342668.A0A1B8GV62"/>
<organism evidence="21 22">
    <name type="scientific">Pseudogymnoascus verrucosus</name>
    <dbReference type="NCBI Taxonomy" id="342668"/>
    <lineage>
        <taxon>Eukaryota</taxon>
        <taxon>Fungi</taxon>
        <taxon>Dikarya</taxon>
        <taxon>Ascomycota</taxon>
        <taxon>Pezizomycotina</taxon>
        <taxon>Leotiomycetes</taxon>
        <taxon>Thelebolales</taxon>
        <taxon>Thelebolaceae</taxon>
        <taxon>Pseudogymnoascus</taxon>
    </lineage>
</organism>
<evidence type="ECO:0000256" key="11">
    <source>
        <dbReference type="ARBA" id="ARBA00022989"/>
    </source>
</evidence>
<dbReference type="InterPro" id="IPR007484">
    <property type="entry name" value="Peptidase_M28"/>
</dbReference>
<keyword evidence="13 17" id="KW-0472">Membrane</keyword>
<keyword evidence="7 17" id="KW-0812">Transmembrane</keyword>
<evidence type="ECO:0000256" key="9">
    <source>
        <dbReference type="ARBA" id="ARBA00022801"/>
    </source>
</evidence>
<dbReference type="GO" id="GO:0046872">
    <property type="term" value="F:metal ion binding"/>
    <property type="evidence" value="ECO:0007669"/>
    <property type="project" value="UniProtKB-KW"/>
</dbReference>
<keyword evidence="22" id="KW-1185">Reference proteome</keyword>
<evidence type="ECO:0000313" key="21">
    <source>
        <dbReference type="EMBL" id="OBT99713.1"/>
    </source>
</evidence>
<keyword evidence="11 17" id="KW-1133">Transmembrane helix</keyword>
<protein>
    <recommendedName>
        <fullName evidence="15">Peptide hydrolase</fullName>
        <ecNumber evidence="15">3.4.-.-</ecNumber>
    </recommendedName>
</protein>
<evidence type="ECO:0000256" key="6">
    <source>
        <dbReference type="ARBA" id="ARBA00022670"/>
    </source>
</evidence>
<dbReference type="EC" id="3.4.-.-" evidence="15"/>
<dbReference type="GO" id="GO:0005774">
    <property type="term" value="C:vacuolar membrane"/>
    <property type="evidence" value="ECO:0007669"/>
    <property type="project" value="UniProtKB-SubCell"/>
</dbReference>
<feature type="domain" description="Peptidase M28" evidence="18">
    <location>
        <begin position="220"/>
        <end position="395"/>
    </location>
</feature>
<dbReference type="AlphaFoldDB" id="A0A1B8GV62"/>
<evidence type="ECO:0000256" key="10">
    <source>
        <dbReference type="ARBA" id="ARBA00022833"/>
    </source>
</evidence>
<evidence type="ECO:0000259" key="18">
    <source>
        <dbReference type="Pfam" id="PF04389"/>
    </source>
</evidence>
<reference evidence="22" key="2">
    <citation type="journal article" date="2018" name="Nat. Commun.">
        <title>Extreme sensitivity to ultraviolet light in the fungal pathogen causing white-nose syndrome of bats.</title>
        <authorList>
            <person name="Palmer J.M."/>
            <person name="Drees K.P."/>
            <person name="Foster J.T."/>
            <person name="Lindner D.L."/>
        </authorList>
    </citation>
    <scope>NUCLEOTIDE SEQUENCE [LARGE SCALE GENOMIC DNA]</scope>
    <source>
        <strain evidence="22">UAMH 10579</strain>
    </source>
</reference>
<comment type="cofactor">
    <cofactor evidence="1">
        <name>Zn(2+)</name>
        <dbReference type="ChEBI" id="CHEBI:29105"/>
    </cofactor>
</comment>